<sequence>ILIVVAGRWVARAVISWIKKAISKAKVDSTLVQFLSSIAYVALMVVVVISALGVLGVPTTSFLAVIGAAGLAVGLALRDSLANFAAGVMLVLFRPFKVGDFVDTAGISGSVESISIFNTVLKTPDNRVITVPNGLIYADTITNYSAEEKRRIDLVIGISYNDDIGRAKALIQGVLMQENRLLEEPPAAVFLLELGESSVNFGVRPWVRTADYWSVRGDLLESIKSAIEQNGLSMPYPQRDLHVVDHIQTGT</sequence>
<keyword evidence="4 7" id="KW-0812">Transmembrane</keyword>
<keyword evidence="3" id="KW-1003">Cell membrane</keyword>
<protein>
    <recommendedName>
        <fullName evidence="12">Mechanosensitive ion channel protein MscS</fullName>
    </recommendedName>
</protein>
<dbReference type="SUPFAM" id="SSF82861">
    <property type="entry name" value="Mechanosensitive channel protein MscS (YggB), transmembrane region"/>
    <property type="match status" value="1"/>
</dbReference>
<feature type="transmembrane region" description="Helical" evidence="7">
    <location>
        <begin position="34"/>
        <end position="55"/>
    </location>
</feature>
<accession>A0A382L3E2</accession>
<dbReference type="SUPFAM" id="SSF50182">
    <property type="entry name" value="Sm-like ribonucleoproteins"/>
    <property type="match status" value="1"/>
</dbReference>
<dbReference type="InterPro" id="IPR049142">
    <property type="entry name" value="MS_channel_1st"/>
</dbReference>
<dbReference type="Pfam" id="PF21082">
    <property type="entry name" value="MS_channel_3rd"/>
    <property type="match status" value="1"/>
</dbReference>
<dbReference type="InterPro" id="IPR049278">
    <property type="entry name" value="MS_channel_C"/>
</dbReference>
<dbReference type="InterPro" id="IPR006685">
    <property type="entry name" value="MscS_channel_2nd"/>
</dbReference>
<dbReference type="AlphaFoldDB" id="A0A382L3E2"/>
<dbReference type="InterPro" id="IPR045275">
    <property type="entry name" value="MscS_archaea/bacteria_type"/>
</dbReference>
<evidence type="ECO:0000256" key="3">
    <source>
        <dbReference type="ARBA" id="ARBA00022475"/>
    </source>
</evidence>
<evidence type="ECO:0000256" key="6">
    <source>
        <dbReference type="ARBA" id="ARBA00023136"/>
    </source>
</evidence>
<feature type="domain" description="Mechanosensitive ion channel MscS" evidence="8">
    <location>
        <begin position="79"/>
        <end position="145"/>
    </location>
</feature>
<dbReference type="Gene3D" id="1.10.287.1260">
    <property type="match status" value="1"/>
</dbReference>
<evidence type="ECO:0000256" key="5">
    <source>
        <dbReference type="ARBA" id="ARBA00022989"/>
    </source>
</evidence>
<feature type="non-terminal residue" evidence="11">
    <location>
        <position position="1"/>
    </location>
</feature>
<dbReference type="Pfam" id="PF00924">
    <property type="entry name" value="MS_channel_2nd"/>
    <property type="match status" value="1"/>
</dbReference>
<dbReference type="GO" id="GO:0005886">
    <property type="term" value="C:plasma membrane"/>
    <property type="evidence" value="ECO:0007669"/>
    <property type="project" value="UniProtKB-SubCell"/>
</dbReference>
<comment type="similarity">
    <text evidence="2">Belongs to the MscS (TC 1.A.23) family.</text>
</comment>
<comment type="subcellular location">
    <subcellularLocation>
        <location evidence="1">Cell membrane</location>
        <topology evidence="1">Multi-pass membrane protein</topology>
    </subcellularLocation>
</comment>
<evidence type="ECO:0000259" key="8">
    <source>
        <dbReference type="Pfam" id="PF00924"/>
    </source>
</evidence>
<proteinExistence type="inferred from homology"/>
<dbReference type="Gene3D" id="2.30.30.60">
    <property type="match status" value="1"/>
</dbReference>
<dbReference type="EMBL" id="UINC01083616">
    <property type="protein sequence ID" value="SVC29487.1"/>
    <property type="molecule type" value="Genomic_DNA"/>
</dbReference>
<keyword evidence="6 7" id="KW-0472">Membrane</keyword>
<dbReference type="InterPro" id="IPR011066">
    <property type="entry name" value="MscS_channel_C_sf"/>
</dbReference>
<feature type="transmembrane region" description="Helical" evidence="7">
    <location>
        <begin position="61"/>
        <end position="77"/>
    </location>
</feature>
<organism evidence="11">
    <name type="scientific">marine metagenome</name>
    <dbReference type="NCBI Taxonomy" id="408172"/>
    <lineage>
        <taxon>unclassified sequences</taxon>
        <taxon>metagenomes</taxon>
        <taxon>ecological metagenomes</taxon>
    </lineage>
</organism>
<evidence type="ECO:0000256" key="4">
    <source>
        <dbReference type="ARBA" id="ARBA00022692"/>
    </source>
</evidence>
<evidence type="ECO:0000256" key="7">
    <source>
        <dbReference type="SAM" id="Phobius"/>
    </source>
</evidence>
<evidence type="ECO:0000259" key="10">
    <source>
        <dbReference type="Pfam" id="PF21088"/>
    </source>
</evidence>
<dbReference type="InterPro" id="IPR010920">
    <property type="entry name" value="LSM_dom_sf"/>
</dbReference>
<feature type="domain" description="Mechanosensitive ion channel MscS C-terminal" evidence="9">
    <location>
        <begin position="152"/>
        <end position="234"/>
    </location>
</feature>
<evidence type="ECO:0000259" key="9">
    <source>
        <dbReference type="Pfam" id="PF21082"/>
    </source>
</evidence>
<dbReference type="InterPro" id="IPR023408">
    <property type="entry name" value="MscS_beta-dom_sf"/>
</dbReference>
<dbReference type="InterPro" id="IPR011014">
    <property type="entry name" value="MscS_channel_TM-2"/>
</dbReference>
<evidence type="ECO:0000256" key="2">
    <source>
        <dbReference type="ARBA" id="ARBA00008017"/>
    </source>
</evidence>
<evidence type="ECO:0000256" key="1">
    <source>
        <dbReference type="ARBA" id="ARBA00004651"/>
    </source>
</evidence>
<dbReference type="GO" id="GO:0008381">
    <property type="term" value="F:mechanosensitive monoatomic ion channel activity"/>
    <property type="evidence" value="ECO:0007669"/>
    <property type="project" value="InterPro"/>
</dbReference>
<dbReference type="Pfam" id="PF21088">
    <property type="entry name" value="MS_channel_1st"/>
    <property type="match status" value="1"/>
</dbReference>
<name>A0A382L3E2_9ZZZZ</name>
<dbReference type="SUPFAM" id="SSF82689">
    <property type="entry name" value="Mechanosensitive channel protein MscS (YggB), C-terminal domain"/>
    <property type="match status" value="1"/>
</dbReference>
<dbReference type="Gene3D" id="3.30.70.100">
    <property type="match status" value="1"/>
</dbReference>
<feature type="domain" description="Mechanosensitive ion channel transmembrane helices 2/3" evidence="10">
    <location>
        <begin position="38"/>
        <end position="77"/>
    </location>
</feature>
<reference evidence="11" key="1">
    <citation type="submission" date="2018-05" db="EMBL/GenBank/DDBJ databases">
        <authorList>
            <person name="Lanie J.A."/>
            <person name="Ng W.-L."/>
            <person name="Kazmierczak K.M."/>
            <person name="Andrzejewski T.M."/>
            <person name="Davidsen T.M."/>
            <person name="Wayne K.J."/>
            <person name="Tettelin H."/>
            <person name="Glass J.I."/>
            <person name="Rusch D."/>
            <person name="Podicherti R."/>
            <person name="Tsui H.-C.T."/>
            <person name="Winkler M.E."/>
        </authorList>
    </citation>
    <scope>NUCLEOTIDE SEQUENCE</scope>
</reference>
<dbReference type="PANTHER" id="PTHR30221">
    <property type="entry name" value="SMALL-CONDUCTANCE MECHANOSENSITIVE CHANNEL"/>
    <property type="match status" value="1"/>
</dbReference>
<gene>
    <name evidence="11" type="ORF">METZ01_LOCUS282341</name>
</gene>
<evidence type="ECO:0008006" key="12">
    <source>
        <dbReference type="Google" id="ProtNLM"/>
    </source>
</evidence>
<dbReference type="PANTHER" id="PTHR30221:SF1">
    <property type="entry name" value="SMALL-CONDUCTANCE MECHANOSENSITIVE CHANNEL"/>
    <property type="match status" value="1"/>
</dbReference>
<evidence type="ECO:0000313" key="11">
    <source>
        <dbReference type="EMBL" id="SVC29487.1"/>
    </source>
</evidence>
<keyword evidence="5 7" id="KW-1133">Transmembrane helix</keyword>